<evidence type="ECO:0000256" key="1">
    <source>
        <dbReference type="SAM" id="Phobius"/>
    </source>
</evidence>
<gene>
    <name evidence="2" type="ORF">SAPINGB_P006352</name>
</gene>
<keyword evidence="1" id="KW-0812">Transmembrane</keyword>
<feature type="transmembrane region" description="Helical" evidence="1">
    <location>
        <begin position="115"/>
        <end position="136"/>
    </location>
</feature>
<evidence type="ECO:0000313" key="3">
    <source>
        <dbReference type="Proteomes" id="UP000398389"/>
    </source>
</evidence>
<dbReference type="InterPro" id="IPR012470">
    <property type="entry name" value="Pup1-like"/>
</dbReference>
<evidence type="ECO:0000313" key="2">
    <source>
        <dbReference type="EMBL" id="VVT58724.1"/>
    </source>
</evidence>
<feature type="transmembrane region" description="Helical" evidence="1">
    <location>
        <begin position="88"/>
        <end position="109"/>
    </location>
</feature>
<name>A0A5E8C4H9_9ASCO</name>
<keyword evidence="1" id="KW-1133">Transmembrane helix</keyword>
<dbReference type="Pfam" id="PF07954">
    <property type="entry name" value="DUF1689"/>
    <property type="match status" value="1"/>
</dbReference>
<dbReference type="GeneID" id="43585163"/>
<organism evidence="2 3">
    <name type="scientific">Magnusiomyces paraingens</name>
    <dbReference type="NCBI Taxonomy" id="2606893"/>
    <lineage>
        <taxon>Eukaryota</taxon>
        <taxon>Fungi</taxon>
        <taxon>Dikarya</taxon>
        <taxon>Ascomycota</taxon>
        <taxon>Saccharomycotina</taxon>
        <taxon>Dipodascomycetes</taxon>
        <taxon>Dipodascales</taxon>
        <taxon>Dipodascaceae</taxon>
        <taxon>Magnusiomyces</taxon>
    </lineage>
</organism>
<sequence>MTAEDNHLRNEELLEEHIDRFEFSRPDVLASTKLKPTQETSPSQALHYVHMRTAAEGAREFHEIDSQLTTDDRKILATAFLRQAQGEFLGAALGIAGGMAAPLVANQLLRLKYKMAYSLAAGLVTGIPGYVASAAAMQSYNARKFKDNHARSEVWRILGGALPVWGYVYYRATSERSSAILPDPSVLDWNAYPAFPQVLGWCAWGTEGLKKQAEHEKEKMNKWDEIYAEHKAKGLEWKPQDPGAQKPEK</sequence>
<dbReference type="Proteomes" id="UP000398389">
    <property type="component" value="Unassembled WGS sequence"/>
</dbReference>
<dbReference type="AlphaFoldDB" id="A0A5E8C4H9"/>
<dbReference type="EMBL" id="CABVLU010000005">
    <property type="protein sequence ID" value="VVT58724.1"/>
    <property type="molecule type" value="Genomic_DNA"/>
</dbReference>
<keyword evidence="3" id="KW-1185">Reference proteome</keyword>
<reference evidence="2 3" key="1">
    <citation type="submission" date="2019-09" db="EMBL/GenBank/DDBJ databases">
        <authorList>
            <person name="Brejova B."/>
        </authorList>
    </citation>
    <scope>NUCLEOTIDE SEQUENCE [LARGE SCALE GENOMIC DNA]</scope>
</reference>
<accession>A0A5E8C4H9</accession>
<dbReference type="RefSeq" id="XP_031856954.1">
    <property type="nucleotide sequence ID" value="XM_032001063.1"/>
</dbReference>
<keyword evidence="1" id="KW-0472">Membrane</keyword>
<protein>
    <submittedName>
        <fullName evidence="2">Uncharacterized protein</fullName>
    </submittedName>
</protein>
<proteinExistence type="predicted"/>